<evidence type="ECO:0000313" key="6">
    <source>
        <dbReference type="Proteomes" id="UP001254848"/>
    </source>
</evidence>
<dbReference type="PANTHER" id="PTHR43656">
    <property type="entry name" value="BINDING OXIDOREDUCTASE, PUTATIVE (AFU_ORTHOLOGUE AFUA_2G08260)-RELATED"/>
    <property type="match status" value="1"/>
</dbReference>
<evidence type="ECO:0000256" key="1">
    <source>
        <dbReference type="ARBA" id="ARBA00022630"/>
    </source>
</evidence>
<proteinExistence type="predicted"/>
<evidence type="ECO:0000313" key="5">
    <source>
        <dbReference type="EMBL" id="MDT8900677.1"/>
    </source>
</evidence>
<evidence type="ECO:0000256" key="3">
    <source>
        <dbReference type="SAM" id="MobiDB-lite"/>
    </source>
</evidence>
<dbReference type="Pfam" id="PF00724">
    <property type="entry name" value="Oxidored_FMN"/>
    <property type="match status" value="1"/>
</dbReference>
<dbReference type="RefSeq" id="WP_413779214.1">
    <property type="nucleotide sequence ID" value="NZ_JAUOZS010000001.1"/>
</dbReference>
<dbReference type="PANTHER" id="PTHR43656:SF2">
    <property type="entry name" value="BINDING OXIDOREDUCTASE, PUTATIVE (AFU_ORTHOLOGUE AFUA_2G08260)-RELATED"/>
    <property type="match status" value="1"/>
</dbReference>
<dbReference type="InterPro" id="IPR001155">
    <property type="entry name" value="OxRdtase_FMN_N"/>
</dbReference>
<keyword evidence="6" id="KW-1185">Reference proteome</keyword>
<dbReference type="InterPro" id="IPR051799">
    <property type="entry name" value="NADH_flavin_oxidoreductase"/>
</dbReference>
<dbReference type="Gene3D" id="3.20.20.70">
    <property type="entry name" value="Aldolase class I"/>
    <property type="match status" value="1"/>
</dbReference>
<dbReference type="EMBL" id="JAUOZS010000001">
    <property type="protein sequence ID" value="MDT8900677.1"/>
    <property type="molecule type" value="Genomic_DNA"/>
</dbReference>
<comment type="caution">
    <text evidence="5">The sequence shown here is derived from an EMBL/GenBank/DDBJ whole genome shotgun (WGS) entry which is preliminary data.</text>
</comment>
<evidence type="ECO:0000256" key="2">
    <source>
        <dbReference type="ARBA" id="ARBA00023002"/>
    </source>
</evidence>
<reference evidence="5 6" key="1">
    <citation type="submission" date="2023-07" db="EMBL/GenBank/DDBJ databases">
        <title>The novel representative of Negativicutes class, Anaeroselena agilis gen. nov. sp. nov.</title>
        <authorList>
            <person name="Prokofeva M.I."/>
            <person name="Elcheninov A.G."/>
            <person name="Klyukina A."/>
            <person name="Kublanov I.V."/>
            <person name="Frolov E.N."/>
            <person name="Podosokorskaya O.A."/>
        </authorList>
    </citation>
    <scope>NUCLEOTIDE SEQUENCE [LARGE SCALE GENOMIC DNA]</scope>
    <source>
        <strain evidence="5 6">4137-cl</strain>
    </source>
</reference>
<gene>
    <name evidence="5" type="ORF">Q4T40_05405</name>
</gene>
<organism evidence="5 6">
    <name type="scientific">Anaeroselena agilis</name>
    <dbReference type="NCBI Taxonomy" id="3063788"/>
    <lineage>
        <taxon>Bacteria</taxon>
        <taxon>Bacillati</taxon>
        <taxon>Bacillota</taxon>
        <taxon>Negativicutes</taxon>
        <taxon>Acetonemataceae</taxon>
        <taxon>Anaeroselena</taxon>
    </lineage>
</organism>
<dbReference type="InterPro" id="IPR013785">
    <property type="entry name" value="Aldolase_TIM"/>
</dbReference>
<keyword evidence="1" id="KW-0285">Flavoprotein</keyword>
<evidence type="ECO:0000259" key="4">
    <source>
        <dbReference type="Pfam" id="PF00724"/>
    </source>
</evidence>
<feature type="region of interest" description="Disordered" evidence="3">
    <location>
        <begin position="109"/>
        <end position="135"/>
    </location>
</feature>
<dbReference type="Proteomes" id="UP001254848">
    <property type="component" value="Unassembled WGS sequence"/>
</dbReference>
<protein>
    <submittedName>
        <fullName evidence="5">NADH:flavin oxidoreductase</fullName>
    </submittedName>
</protein>
<keyword evidence="2" id="KW-0560">Oxidoreductase</keyword>
<name>A0ABU3NWW7_9FIRM</name>
<feature type="domain" description="NADH:flavin oxidoreductase/NADH oxidase N-terminal" evidence="4">
    <location>
        <begin position="6"/>
        <end position="342"/>
    </location>
</feature>
<dbReference type="CDD" id="cd02803">
    <property type="entry name" value="OYE_like_FMN_family"/>
    <property type="match status" value="1"/>
</dbReference>
<dbReference type="SUPFAM" id="SSF51395">
    <property type="entry name" value="FMN-linked oxidoreductases"/>
    <property type="match status" value="1"/>
</dbReference>
<accession>A0ABU3NWW7</accession>
<sequence length="365" mass="38478">MAVSVVFDPVTVGPLKLKNRFVRSATQDFMAEPDGAVSGREVELYRALAAGEVGMIITGHSYVQQPLGRASVRQNAIFDDRFVAGYRRAAEAAHAHGAALVLQVSHAGRQTPPDWPEGQAPVAPSAVTDGSTGMTPRELTEEEIWSLVDAYAAAVGRAKASGCDGAQLHVAHGYLLSSFISPYTNGRTDKWGGSLENRVRILGEIMQRARRAAGDAYPILAKLNSTDGMPGEGYLTLDDVVATAKALEAWGVAAIEVSGGIREAKGVMSAPGIARPEQEAYFAAAAKAVKAAVKVPVILVGGLRSLAVMERVVADGSADLVALSRPLVKEPDLVARMRRGQAKASCVSCNACFNTAGLKCWLPEK</sequence>